<dbReference type="EMBL" id="BARU01048759">
    <property type="protein sequence ID" value="GAH98960.1"/>
    <property type="molecule type" value="Genomic_DNA"/>
</dbReference>
<gene>
    <name evidence="1" type="ORF">S03H2_72265</name>
</gene>
<name>X1KZA3_9ZZZZ</name>
<feature type="non-terminal residue" evidence="1">
    <location>
        <position position="1"/>
    </location>
</feature>
<evidence type="ECO:0000313" key="1">
    <source>
        <dbReference type="EMBL" id="GAH98960.1"/>
    </source>
</evidence>
<protein>
    <submittedName>
        <fullName evidence="1">Uncharacterized protein</fullName>
    </submittedName>
</protein>
<organism evidence="1">
    <name type="scientific">marine sediment metagenome</name>
    <dbReference type="NCBI Taxonomy" id="412755"/>
    <lineage>
        <taxon>unclassified sequences</taxon>
        <taxon>metagenomes</taxon>
        <taxon>ecological metagenomes</taxon>
    </lineage>
</organism>
<reference evidence="1" key="1">
    <citation type="journal article" date="2014" name="Front. Microbiol.">
        <title>High frequency of phylogenetically diverse reductive dehalogenase-homologous genes in deep subseafloor sedimentary metagenomes.</title>
        <authorList>
            <person name="Kawai M."/>
            <person name="Futagami T."/>
            <person name="Toyoda A."/>
            <person name="Takaki Y."/>
            <person name="Nishi S."/>
            <person name="Hori S."/>
            <person name="Arai W."/>
            <person name="Tsubouchi T."/>
            <person name="Morono Y."/>
            <person name="Uchiyama I."/>
            <person name="Ito T."/>
            <person name="Fujiyama A."/>
            <person name="Inagaki F."/>
            <person name="Takami H."/>
        </authorList>
    </citation>
    <scope>NUCLEOTIDE SEQUENCE</scope>
    <source>
        <strain evidence="1">Expedition CK06-06</strain>
    </source>
</reference>
<comment type="caution">
    <text evidence="1">The sequence shown here is derived from an EMBL/GenBank/DDBJ whole genome shotgun (WGS) entry which is preliminary data.</text>
</comment>
<sequence length="65" mass="7571">STITHLPSRLAIKSWLEMVGFSNIIIRNIYSKHLKKDRAVLTAKKQSDSKPYIYYNTSNLNPEYI</sequence>
<dbReference type="AlphaFoldDB" id="X1KZA3"/>
<feature type="non-terminal residue" evidence="1">
    <location>
        <position position="65"/>
    </location>
</feature>
<accession>X1KZA3</accession>
<proteinExistence type="predicted"/>